<protein>
    <submittedName>
        <fullName evidence="1">6073_t:CDS:1</fullName>
    </submittedName>
</protein>
<proteinExistence type="predicted"/>
<keyword evidence="2" id="KW-1185">Reference proteome</keyword>
<name>A0A9N9K564_9GLOM</name>
<gene>
    <name evidence="1" type="ORF">DERYTH_LOCUS25515</name>
</gene>
<dbReference type="OrthoDB" id="2333966at2759"/>
<evidence type="ECO:0000313" key="2">
    <source>
        <dbReference type="Proteomes" id="UP000789405"/>
    </source>
</evidence>
<comment type="caution">
    <text evidence="1">The sequence shown here is derived from an EMBL/GenBank/DDBJ whole genome shotgun (WGS) entry which is preliminary data.</text>
</comment>
<accession>A0A9N9K564</accession>
<dbReference type="Proteomes" id="UP000789405">
    <property type="component" value="Unassembled WGS sequence"/>
</dbReference>
<dbReference type="AlphaFoldDB" id="A0A9N9K564"/>
<dbReference type="EMBL" id="CAJVPY010047986">
    <property type="protein sequence ID" value="CAG8811785.1"/>
    <property type="molecule type" value="Genomic_DNA"/>
</dbReference>
<reference evidence="1" key="1">
    <citation type="submission" date="2021-06" db="EMBL/GenBank/DDBJ databases">
        <authorList>
            <person name="Kallberg Y."/>
            <person name="Tangrot J."/>
            <person name="Rosling A."/>
        </authorList>
    </citation>
    <scope>NUCLEOTIDE SEQUENCE</scope>
    <source>
        <strain evidence="1">MA453B</strain>
    </source>
</reference>
<evidence type="ECO:0000313" key="1">
    <source>
        <dbReference type="EMBL" id="CAG8811785.1"/>
    </source>
</evidence>
<feature type="non-terminal residue" evidence="1">
    <location>
        <position position="115"/>
    </location>
</feature>
<sequence>LQLIKNITDNEKSSETPIINYSTEELAIRDTWFSAIPIEYPATSNERVVYIFNINPSDCNALFNNIQYSMEGGGGSNKINCPYLNCYVKKVVRKCTGVKICEYTKNEIKNLSHCE</sequence>
<organism evidence="1 2">
    <name type="scientific">Dentiscutata erythropus</name>
    <dbReference type="NCBI Taxonomy" id="1348616"/>
    <lineage>
        <taxon>Eukaryota</taxon>
        <taxon>Fungi</taxon>
        <taxon>Fungi incertae sedis</taxon>
        <taxon>Mucoromycota</taxon>
        <taxon>Glomeromycotina</taxon>
        <taxon>Glomeromycetes</taxon>
        <taxon>Diversisporales</taxon>
        <taxon>Gigasporaceae</taxon>
        <taxon>Dentiscutata</taxon>
    </lineage>
</organism>
<feature type="non-terminal residue" evidence="1">
    <location>
        <position position="1"/>
    </location>
</feature>